<feature type="region of interest" description="Disordered" evidence="1">
    <location>
        <begin position="20"/>
        <end position="82"/>
    </location>
</feature>
<dbReference type="Proteomes" id="UP000708347">
    <property type="component" value="Unassembled WGS sequence"/>
</dbReference>
<reference evidence="2 3" key="1">
    <citation type="submission" date="2019-05" db="EMBL/GenBank/DDBJ databases">
        <title>Mycolicibacterium sphagni ENV482 genome assembly.</title>
        <authorList>
            <person name="Chen W."/>
            <person name="Faulkner N.W."/>
            <person name="Hyman M.R."/>
        </authorList>
    </citation>
    <scope>NUCLEOTIDE SEQUENCE [LARGE SCALE GENOMIC DNA]</scope>
    <source>
        <strain evidence="2 3">ENV482</strain>
    </source>
</reference>
<protein>
    <submittedName>
        <fullName evidence="2">Uncharacterized protein</fullName>
    </submittedName>
</protein>
<proteinExistence type="predicted"/>
<sequence>MVRRAVGLATDAADADALAGPLRRGPVTTPLAFGAGLPDRALDDDGELEDLAAPVESGEPESAEAAAVANAAPPPATTPATATPRHTCLIVVTSSSPILCQLLHSCVTD</sequence>
<evidence type="ECO:0000256" key="1">
    <source>
        <dbReference type="SAM" id="MobiDB-lite"/>
    </source>
</evidence>
<evidence type="ECO:0000313" key="2">
    <source>
        <dbReference type="EMBL" id="NTY61153.1"/>
    </source>
</evidence>
<evidence type="ECO:0000313" key="3">
    <source>
        <dbReference type="Proteomes" id="UP000708347"/>
    </source>
</evidence>
<dbReference type="RefSeq" id="WP_174398944.1">
    <property type="nucleotide sequence ID" value="NZ_VBSB01000010.1"/>
</dbReference>
<organism evidence="2 3">
    <name type="scientific">Mycolicibacterium sphagni</name>
    <dbReference type="NCBI Taxonomy" id="1786"/>
    <lineage>
        <taxon>Bacteria</taxon>
        <taxon>Bacillati</taxon>
        <taxon>Actinomycetota</taxon>
        <taxon>Actinomycetes</taxon>
        <taxon>Mycobacteriales</taxon>
        <taxon>Mycobacteriaceae</taxon>
        <taxon>Mycolicibacterium</taxon>
    </lineage>
</organism>
<comment type="caution">
    <text evidence="2">The sequence shown here is derived from an EMBL/GenBank/DDBJ whole genome shotgun (WGS) entry which is preliminary data.</text>
</comment>
<accession>A0ABX2K269</accession>
<dbReference type="EMBL" id="VBSB01000010">
    <property type="protein sequence ID" value="NTY61153.1"/>
    <property type="molecule type" value="Genomic_DNA"/>
</dbReference>
<gene>
    <name evidence="2" type="ORF">FEG63_16535</name>
</gene>
<name>A0ABX2K269_9MYCO</name>
<keyword evidence="3" id="KW-1185">Reference proteome</keyword>